<name>K6Z2A3_9ALTE</name>
<dbReference type="Proteomes" id="UP000006263">
    <property type="component" value="Unassembled WGS sequence"/>
</dbReference>
<dbReference type="AlphaFoldDB" id="K6Z2A3"/>
<dbReference type="EMBL" id="BAEP01000014">
    <property type="protein sequence ID" value="GAC23123.1"/>
    <property type="molecule type" value="Genomic_DNA"/>
</dbReference>
<proteinExistence type="predicted"/>
<reference evidence="1 2" key="1">
    <citation type="journal article" date="2017" name="Antonie Van Leeuwenhoek">
        <title>Rhizobium rhizosphaerae sp. nov., a novel species isolated from rice rhizosphere.</title>
        <authorList>
            <person name="Zhao J.J."/>
            <person name="Zhang J."/>
            <person name="Zhang R.J."/>
            <person name="Zhang C.W."/>
            <person name="Yin H.Q."/>
            <person name="Zhang X.X."/>
        </authorList>
    </citation>
    <scope>NUCLEOTIDE SEQUENCE [LARGE SCALE GENOMIC DNA]</scope>
    <source>
        <strain evidence="1 2">KMM 241</strain>
    </source>
</reference>
<gene>
    <name evidence="1" type="ORF">GMES_0823</name>
</gene>
<protein>
    <submittedName>
        <fullName evidence="1">Uncharacterized protein</fullName>
    </submittedName>
</protein>
<evidence type="ECO:0000313" key="2">
    <source>
        <dbReference type="Proteomes" id="UP000006263"/>
    </source>
</evidence>
<accession>K6Z2A3</accession>
<evidence type="ECO:0000313" key="1">
    <source>
        <dbReference type="EMBL" id="GAC23123.1"/>
    </source>
</evidence>
<comment type="caution">
    <text evidence="1">The sequence shown here is derived from an EMBL/GenBank/DDBJ whole genome shotgun (WGS) entry which is preliminary data.</text>
</comment>
<dbReference type="RefSeq" id="WP_006991274.1">
    <property type="nucleotide sequence ID" value="NZ_BAEP01000014.1"/>
</dbReference>
<organism evidence="1 2">
    <name type="scientific">Paraglaciecola mesophila KMM 241</name>
    <dbReference type="NCBI Taxonomy" id="1128912"/>
    <lineage>
        <taxon>Bacteria</taxon>
        <taxon>Pseudomonadati</taxon>
        <taxon>Pseudomonadota</taxon>
        <taxon>Gammaproteobacteria</taxon>
        <taxon>Alteromonadales</taxon>
        <taxon>Alteromonadaceae</taxon>
        <taxon>Paraglaciecola</taxon>
    </lineage>
</organism>
<sequence>MMNDMGMGMMLGMGLVWLLIIGVLVLSIAALWKYLRSEKK</sequence>